<dbReference type="InterPro" id="IPR017850">
    <property type="entry name" value="Alkaline_phosphatase_core_sf"/>
</dbReference>
<dbReference type="CDD" id="cd16027">
    <property type="entry name" value="SGSH"/>
    <property type="match status" value="1"/>
</dbReference>
<sequence>GDPVVKTPGFDRVAREGLRFIHAFCDAPTCGPSRSAILTGQPIWRLEEAGNIHSTLPAKFATYTELLEDVGYAIGFTGKGWSPGRLEAGGRTTNPAGPRFEGKELKPPFKGMTKKDYAGNFDDFFAQVSKDQPFCFWLGTHEPHRGFENGAGRRTGKDPAKVVVPPIFPDHPIVRSDILDYYVEIEHFDRMVARAIKTLETAGQLDNTIVVITSDHGMPFPRAKASLYDDGARVPLAIRWPKGIRNPGRVVNSFVNLSDLASTFLEAAGLRPPQMMTAVSLMDVFANKPKAARASAYIA</sequence>
<feature type="non-terminal residue" evidence="4">
    <location>
        <position position="299"/>
    </location>
</feature>
<gene>
    <name evidence="4" type="ORF">METZ01_LOCUS378206</name>
</gene>
<dbReference type="Gene3D" id="3.40.720.10">
    <property type="entry name" value="Alkaline Phosphatase, subunit A"/>
    <property type="match status" value="1"/>
</dbReference>
<evidence type="ECO:0000256" key="2">
    <source>
        <dbReference type="ARBA" id="ARBA00022801"/>
    </source>
</evidence>
<evidence type="ECO:0000259" key="3">
    <source>
        <dbReference type="Pfam" id="PF00884"/>
    </source>
</evidence>
<dbReference type="InterPro" id="IPR000917">
    <property type="entry name" value="Sulfatase_N"/>
</dbReference>
<protein>
    <recommendedName>
        <fullName evidence="3">Sulfatase N-terminal domain-containing protein</fullName>
    </recommendedName>
</protein>
<dbReference type="PROSITE" id="PS00523">
    <property type="entry name" value="SULFATASE_1"/>
    <property type="match status" value="1"/>
</dbReference>
<reference evidence="4" key="1">
    <citation type="submission" date="2018-05" db="EMBL/GenBank/DDBJ databases">
        <authorList>
            <person name="Lanie J.A."/>
            <person name="Ng W.-L."/>
            <person name="Kazmierczak K.M."/>
            <person name="Andrzejewski T.M."/>
            <person name="Davidsen T.M."/>
            <person name="Wayne K.J."/>
            <person name="Tettelin H."/>
            <person name="Glass J.I."/>
            <person name="Rusch D."/>
            <person name="Podicherti R."/>
            <person name="Tsui H.-C.T."/>
            <person name="Winkler M.E."/>
        </authorList>
    </citation>
    <scope>NUCLEOTIDE SEQUENCE</scope>
</reference>
<feature type="non-terminal residue" evidence="4">
    <location>
        <position position="1"/>
    </location>
</feature>
<feature type="domain" description="Sulfatase N-terminal" evidence="3">
    <location>
        <begin position="1"/>
        <end position="269"/>
    </location>
</feature>
<dbReference type="PANTHER" id="PTHR43751">
    <property type="entry name" value="SULFATASE"/>
    <property type="match status" value="1"/>
</dbReference>
<proteinExistence type="inferred from homology"/>
<organism evidence="4">
    <name type="scientific">marine metagenome</name>
    <dbReference type="NCBI Taxonomy" id="408172"/>
    <lineage>
        <taxon>unclassified sequences</taxon>
        <taxon>metagenomes</taxon>
        <taxon>ecological metagenomes</taxon>
    </lineage>
</organism>
<dbReference type="GO" id="GO:0016787">
    <property type="term" value="F:hydrolase activity"/>
    <property type="evidence" value="ECO:0007669"/>
    <property type="project" value="UniProtKB-KW"/>
</dbReference>
<dbReference type="InterPro" id="IPR024607">
    <property type="entry name" value="Sulfatase_CS"/>
</dbReference>
<comment type="similarity">
    <text evidence="1">Belongs to the sulfatase family.</text>
</comment>
<dbReference type="Pfam" id="PF00884">
    <property type="entry name" value="Sulfatase"/>
    <property type="match status" value="1"/>
</dbReference>
<evidence type="ECO:0000313" key="4">
    <source>
        <dbReference type="EMBL" id="SVD25352.1"/>
    </source>
</evidence>
<dbReference type="EMBL" id="UINC01139046">
    <property type="protein sequence ID" value="SVD25352.1"/>
    <property type="molecule type" value="Genomic_DNA"/>
</dbReference>
<dbReference type="PANTHER" id="PTHR43751:SF1">
    <property type="entry name" value="SULFATASE ATSG-RELATED"/>
    <property type="match status" value="1"/>
</dbReference>
<evidence type="ECO:0000256" key="1">
    <source>
        <dbReference type="ARBA" id="ARBA00008779"/>
    </source>
</evidence>
<accession>A0A382TUF4</accession>
<keyword evidence="2" id="KW-0378">Hydrolase</keyword>
<dbReference type="SUPFAM" id="SSF53649">
    <property type="entry name" value="Alkaline phosphatase-like"/>
    <property type="match status" value="1"/>
</dbReference>
<dbReference type="InterPro" id="IPR052701">
    <property type="entry name" value="GAG_Ulvan_Degrading_Sulfatases"/>
</dbReference>
<name>A0A382TUF4_9ZZZZ</name>
<dbReference type="AlphaFoldDB" id="A0A382TUF4"/>